<protein>
    <submittedName>
        <fullName evidence="2">IL9 protein</fullName>
    </submittedName>
</protein>
<dbReference type="GO" id="GO:0005615">
    <property type="term" value="C:extracellular space"/>
    <property type="evidence" value="ECO:0007669"/>
    <property type="project" value="TreeGrafter"/>
</dbReference>
<feature type="non-terminal residue" evidence="2">
    <location>
        <position position="135"/>
    </location>
</feature>
<dbReference type="Proteomes" id="UP000543287">
    <property type="component" value="Unassembled WGS sequence"/>
</dbReference>
<proteinExistence type="predicted"/>
<gene>
    <name evidence="2" type="primary">Il9</name>
    <name evidence="2" type="ORF">DRONOV_R13290</name>
</gene>
<feature type="signal peptide" evidence="1">
    <location>
        <begin position="1"/>
        <end position="20"/>
    </location>
</feature>
<feature type="non-terminal residue" evidence="2">
    <location>
        <position position="1"/>
    </location>
</feature>
<evidence type="ECO:0000313" key="3">
    <source>
        <dbReference type="Proteomes" id="UP000543287"/>
    </source>
</evidence>
<dbReference type="InterPro" id="IPR020447">
    <property type="entry name" value="IL-9"/>
</dbReference>
<dbReference type="EMBL" id="VWZH01000076">
    <property type="protein sequence ID" value="NXG32187.1"/>
    <property type="molecule type" value="Genomic_DNA"/>
</dbReference>
<reference evidence="2 3" key="1">
    <citation type="submission" date="2019-09" db="EMBL/GenBank/DDBJ databases">
        <title>Bird 10,000 Genomes (B10K) Project - Family phase.</title>
        <authorList>
            <person name="Zhang G."/>
        </authorList>
    </citation>
    <scope>NUCLEOTIDE SEQUENCE [LARGE SCALE GENOMIC DNA]</scope>
    <source>
        <strain evidence="2">B10K-LSUMZ-23963</strain>
        <tissue evidence="2">Muscle</tissue>
    </source>
</reference>
<dbReference type="GO" id="GO:0005125">
    <property type="term" value="F:cytokine activity"/>
    <property type="evidence" value="ECO:0007669"/>
    <property type="project" value="TreeGrafter"/>
</dbReference>
<organism evidence="2 3">
    <name type="scientific">Dromaius novaehollandiae</name>
    <name type="common">Emu</name>
    <dbReference type="NCBI Taxonomy" id="8790"/>
    <lineage>
        <taxon>Eukaryota</taxon>
        <taxon>Metazoa</taxon>
        <taxon>Chordata</taxon>
        <taxon>Craniata</taxon>
        <taxon>Vertebrata</taxon>
        <taxon>Euteleostomi</taxon>
        <taxon>Archelosauria</taxon>
        <taxon>Archosauria</taxon>
        <taxon>Dinosauria</taxon>
        <taxon>Saurischia</taxon>
        <taxon>Theropoda</taxon>
        <taxon>Coelurosauria</taxon>
        <taxon>Aves</taxon>
        <taxon>Palaeognathae</taxon>
        <taxon>Casuariiformes</taxon>
        <taxon>Dromaiidae</taxon>
        <taxon>Dromaius</taxon>
    </lineage>
</organism>
<dbReference type="PANTHER" id="PTHR16926">
    <property type="entry name" value="INTERLEUKIN 9"/>
    <property type="match status" value="1"/>
</dbReference>
<dbReference type="PANTHER" id="PTHR16926:SF1">
    <property type="entry name" value="INTERLEUKIN-9"/>
    <property type="match status" value="1"/>
</dbReference>
<accession>A0A7K9AXG1</accession>
<comment type="caution">
    <text evidence="2">The sequence shown here is derived from an EMBL/GenBank/DDBJ whole genome shotgun (WGS) entry which is preliminary data.</text>
</comment>
<feature type="chain" id="PRO_5029917052" evidence="1">
    <location>
        <begin position="21"/>
        <end position="135"/>
    </location>
</feature>
<evidence type="ECO:0000313" key="2">
    <source>
        <dbReference type="EMBL" id="NXG32187.1"/>
    </source>
</evidence>
<keyword evidence="1" id="KW-0732">Signal</keyword>
<name>A0A7K9AXG1_DRONO</name>
<dbReference type="AlphaFoldDB" id="A0A7K9AXG1"/>
<sequence length="135" mass="15144">ATASMLSYVLFSCLLLSVQAHNCQVSEIIRFTTRLLDKNSVDCPCTEATASSCSCLPIPEAGHELSCFVEGTEHLMKNNMNSKEILQRLNRSFQTQLDRKFCGHLSHSNQCQAKTKGNVKQFLTEILKTYQAIKK</sequence>
<evidence type="ECO:0000256" key="1">
    <source>
        <dbReference type="SAM" id="SignalP"/>
    </source>
</evidence>
<dbReference type="GO" id="GO:0005140">
    <property type="term" value="F:interleukin-9 receptor binding"/>
    <property type="evidence" value="ECO:0007669"/>
    <property type="project" value="TreeGrafter"/>
</dbReference>